<dbReference type="GO" id="GO:0008270">
    <property type="term" value="F:zinc ion binding"/>
    <property type="evidence" value="ECO:0007669"/>
    <property type="project" value="InterPro"/>
</dbReference>
<dbReference type="SMART" id="SM00906">
    <property type="entry name" value="Fungal_trans"/>
    <property type="match status" value="1"/>
</dbReference>
<evidence type="ECO:0000256" key="6">
    <source>
        <dbReference type="ARBA" id="ARBA00023242"/>
    </source>
</evidence>
<dbReference type="PANTHER" id="PTHR31944:SF131">
    <property type="entry name" value="HEME-RESPONSIVE ZINC FINGER TRANSCRIPTION FACTOR HAP1"/>
    <property type="match status" value="1"/>
</dbReference>
<sequence>MEPPTLPISASAQKKRRRPALACEACRRRKVRCDRNLPCGTCVRSKNALCTYTTQATTNTNTSSLGRKHRDESPKHGCPQSGAAALALPEPILYQPLPTPRHSAPSSTRAADSDDPSPIHIPGLTASAGEHSGPADFGLWQPVIQPRPAAPAATTAVAFPGAGSVRDTASTPGSNSNHSSSSTVNSLVDRVKQLEQQLSDLMVRGDDRDETTAVESTVMREGLRYSRGCVSKTRFFGQSHWMNAADMLCRLVTFAKKFENEKTTYLYQGLEKCKNLGRIIKARRTPTFATISIGKNMPSREIADALINAYLRTFESVQRIIHIPTFKAEYERYWQDPSDVNEPFIVLMQLCMAIGATFHDERFTLRNLAIQWFWEGMFWLMMPCEKSRMTMTGLQIRCLMHYLRHTANIGCDLSWIGAGSLVRTAIYMGLHRDPKGLVKMTPYRGEMRRRLWASILEIALQSAIDAGGPPLISTRDYDTEPPANLDDAQLVEDMDSAFPVPKDAKTFTQMTVPLALHATLPARLAVTARVNDFRSDTVYEETLRYSGELSTSLQRMMQQLKSHPEISQFAMRYAQFMTYRLFFALHQPIIPLALRNPIYYFSRKVSVDTALRLCENALLTPGKDGAGAMRPADASERDFLWLTVNGAGTYRSVPFQAVMTVGLELIHQKEDEIKNGPSMSFAGPEFRGILDAVAGWSRARIKSGETNIKGHALSVLLVAHLQVLEAGVDDERVEKHFERACEERVTECYDLLKELVGDDVPEEGVGIGAPDIHDLDMDFEVGTDMLGEWDWDGMDNGGFISTLNIGNIDMMFP</sequence>
<evidence type="ECO:0000256" key="7">
    <source>
        <dbReference type="SAM" id="MobiDB-lite"/>
    </source>
</evidence>
<gene>
    <name evidence="9" type="ORF">CKAH01_14026</name>
</gene>
<keyword evidence="2" id="KW-0862">Zinc</keyword>
<evidence type="ECO:0000313" key="9">
    <source>
        <dbReference type="EMBL" id="KAK2772219.1"/>
    </source>
</evidence>
<dbReference type="Proteomes" id="UP001281614">
    <property type="component" value="Unassembled WGS sequence"/>
</dbReference>
<keyword evidence="10" id="KW-1185">Reference proteome</keyword>
<dbReference type="PANTHER" id="PTHR31944">
    <property type="entry name" value="HEME-RESPONSIVE ZINC FINGER TRANSCRIPTION FACTOR HAP1"/>
    <property type="match status" value="1"/>
</dbReference>
<feature type="compositionally biased region" description="Low complexity" evidence="7">
    <location>
        <begin position="174"/>
        <end position="186"/>
    </location>
</feature>
<reference evidence="9" key="1">
    <citation type="submission" date="2023-02" db="EMBL/GenBank/DDBJ databases">
        <title>Colletotrichum kahawae CIFC_Que2 genome sequencing and assembly.</title>
        <authorList>
            <person name="Baroncelli R."/>
        </authorList>
    </citation>
    <scope>NUCLEOTIDE SEQUENCE</scope>
    <source>
        <strain evidence="9">CIFC_Que2</strain>
    </source>
</reference>
<organism evidence="9 10">
    <name type="scientific">Colletotrichum kahawae</name>
    <name type="common">Coffee berry disease fungus</name>
    <dbReference type="NCBI Taxonomy" id="34407"/>
    <lineage>
        <taxon>Eukaryota</taxon>
        <taxon>Fungi</taxon>
        <taxon>Dikarya</taxon>
        <taxon>Ascomycota</taxon>
        <taxon>Pezizomycotina</taxon>
        <taxon>Sordariomycetes</taxon>
        <taxon>Hypocreomycetidae</taxon>
        <taxon>Glomerellales</taxon>
        <taxon>Glomerellaceae</taxon>
        <taxon>Colletotrichum</taxon>
        <taxon>Colletotrichum gloeosporioides species complex</taxon>
    </lineage>
</organism>
<evidence type="ECO:0000256" key="3">
    <source>
        <dbReference type="ARBA" id="ARBA00023015"/>
    </source>
</evidence>
<dbReference type="Pfam" id="PF00172">
    <property type="entry name" value="Zn_clus"/>
    <property type="match status" value="1"/>
</dbReference>
<dbReference type="InterPro" id="IPR051430">
    <property type="entry name" value="Fungal_TF_Env_Response"/>
</dbReference>
<dbReference type="GO" id="GO:0006351">
    <property type="term" value="P:DNA-templated transcription"/>
    <property type="evidence" value="ECO:0007669"/>
    <property type="project" value="InterPro"/>
</dbReference>
<dbReference type="PROSITE" id="PS50048">
    <property type="entry name" value="ZN2_CY6_FUNGAL_2"/>
    <property type="match status" value="1"/>
</dbReference>
<evidence type="ECO:0000256" key="1">
    <source>
        <dbReference type="ARBA" id="ARBA00022723"/>
    </source>
</evidence>
<keyword evidence="5" id="KW-0804">Transcription</keyword>
<dbReference type="CDD" id="cd00067">
    <property type="entry name" value="GAL4"/>
    <property type="match status" value="1"/>
</dbReference>
<dbReference type="InterPro" id="IPR001138">
    <property type="entry name" value="Zn2Cys6_DnaBD"/>
</dbReference>
<keyword evidence="3" id="KW-0805">Transcription regulation</keyword>
<protein>
    <submittedName>
        <fullName evidence="9">C6 zinc finger domain-containing protein</fullName>
    </submittedName>
</protein>
<dbReference type="PROSITE" id="PS00463">
    <property type="entry name" value="ZN2_CY6_FUNGAL_1"/>
    <property type="match status" value="1"/>
</dbReference>
<dbReference type="Gene3D" id="4.10.240.10">
    <property type="entry name" value="Zn(2)-C6 fungal-type DNA-binding domain"/>
    <property type="match status" value="1"/>
</dbReference>
<keyword evidence="4" id="KW-0238">DNA-binding</keyword>
<feature type="region of interest" description="Disordered" evidence="7">
    <location>
        <begin position="58"/>
        <end position="82"/>
    </location>
</feature>
<keyword evidence="6" id="KW-0539">Nucleus</keyword>
<evidence type="ECO:0000259" key="8">
    <source>
        <dbReference type="PROSITE" id="PS50048"/>
    </source>
</evidence>
<feature type="domain" description="Zn(2)-C6 fungal-type" evidence="8">
    <location>
        <begin position="22"/>
        <end position="52"/>
    </location>
</feature>
<proteinExistence type="predicted"/>
<evidence type="ECO:0000313" key="10">
    <source>
        <dbReference type="Proteomes" id="UP001281614"/>
    </source>
</evidence>
<accession>A0AAE0DAP6</accession>
<dbReference type="GO" id="GO:0000978">
    <property type="term" value="F:RNA polymerase II cis-regulatory region sequence-specific DNA binding"/>
    <property type="evidence" value="ECO:0007669"/>
    <property type="project" value="TreeGrafter"/>
</dbReference>
<dbReference type="InterPro" id="IPR036864">
    <property type="entry name" value="Zn2-C6_fun-type_DNA-bd_sf"/>
</dbReference>
<dbReference type="SUPFAM" id="SSF57701">
    <property type="entry name" value="Zn2/Cys6 DNA-binding domain"/>
    <property type="match status" value="1"/>
</dbReference>
<comment type="caution">
    <text evidence="9">The sequence shown here is derived from an EMBL/GenBank/DDBJ whole genome shotgun (WGS) entry which is preliminary data.</text>
</comment>
<dbReference type="EMBL" id="VYYT01000070">
    <property type="protein sequence ID" value="KAK2772219.1"/>
    <property type="molecule type" value="Genomic_DNA"/>
</dbReference>
<dbReference type="InterPro" id="IPR007219">
    <property type="entry name" value="XnlR_reg_dom"/>
</dbReference>
<dbReference type="CDD" id="cd12148">
    <property type="entry name" value="fungal_TF_MHR"/>
    <property type="match status" value="1"/>
</dbReference>
<dbReference type="GO" id="GO:0005634">
    <property type="term" value="C:nucleus"/>
    <property type="evidence" value="ECO:0007669"/>
    <property type="project" value="TreeGrafter"/>
</dbReference>
<evidence type="ECO:0000256" key="2">
    <source>
        <dbReference type="ARBA" id="ARBA00022833"/>
    </source>
</evidence>
<feature type="region of interest" description="Disordered" evidence="7">
    <location>
        <begin position="163"/>
        <end position="186"/>
    </location>
</feature>
<feature type="region of interest" description="Disordered" evidence="7">
    <location>
        <begin position="94"/>
        <end position="141"/>
    </location>
</feature>
<dbReference type="SMART" id="SM00066">
    <property type="entry name" value="GAL4"/>
    <property type="match status" value="1"/>
</dbReference>
<dbReference type="GO" id="GO:0001228">
    <property type="term" value="F:DNA-binding transcription activator activity, RNA polymerase II-specific"/>
    <property type="evidence" value="ECO:0007669"/>
    <property type="project" value="TreeGrafter"/>
</dbReference>
<dbReference type="AlphaFoldDB" id="A0AAE0DAP6"/>
<name>A0AAE0DAP6_COLKA</name>
<dbReference type="Pfam" id="PF04082">
    <property type="entry name" value="Fungal_trans"/>
    <property type="match status" value="1"/>
</dbReference>
<keyword evidence="1" id="KW-0479">Metal-binding</keyword>
<evidence type="ECO:0000256" key="4">
    <source>
        <dbReference type="ARBA" id="ARBA00023125"/>
    </source>
</evidence>
<evidence type="ECO:0000256" key="5">
    <source>
        <dbReference type="ARBA" id="ARBA00023163"/>
    </source>
</evidence>